<dbReference type="InterPro" id="IPR006366">
    <property type="entry name" value="CobA/CysG_C"/>
</dbReference>
<dbReference type="InterPro" id="IPR012409">
    <property type="entry name" value="Sirohaem_synth"/>
</dbReference>
<dbReference type="FunFam" id="3.40.1010.10:FF:000001">
    <property type="entry name" value="Siroheme synthase"/>
    <property type="match status" value="1"/>
</dbReference>
<dbReference type="Pfam" id="PF14824">
    <property type="entry name" value="Sirohm_synth_M"/>
    <property type="match status" value="1"/>
</dbReference>
<dbReference type="CDD" id="cd11642">
    <property type="entry name" value="SUMT"/>
    <property type="match status" value="1"/>
</dbReference>
<evidence type="ECO:0000259" key="18">
    <source>
        <dbReference type="Pfam" id="PF10414"/>
    </source>
</evidence>
<dbReference type="Pfam" id="PF13241">
    <property type="entry name" value="NAD_binding_7"/>
    <property type="match status" value="1"/>
</dbReference>
<name>A0A0D6MZA8_9PROT</name>
<dbReference type="NCBIfam" id="TIGR01470">
    <property type="entry name" value="cysG_Nterm"/>
    <property type="match status" value="1"/>
</dbReference>
<evidence type="ECO:0000256" key="4">
    <source>
        <dbReference type="ARBA" id="ARBA00022603"/>
    </source>
</evidence>
<dbReference type="NCBIfam" id="TIGR01469">
    <property type="entry name" value="cobA_cysG_Cterm"/>
    <property type="match status" value="1"/>
</dbReference>
<dbReference type="NCBIfam" id="NF004790">
    <property type="entry name" value="PRK06136.1"/>
    <property type="match status" value="1"/>
</dbReference>
<protein>
    <submittedName>
        <fullName evidence="20">Siroheme synthase</fullName>
    </submittedName>
</protein>
<evidence type="ECO:0000256" key="9">
    <source>
        <dbReference type="ARBA" id="ARBA00023239"/>
    </source>
</evidence>
<dbReference type="RefSeq" id="WP_048837128.1">
    <property type="nucleotide sequence ID" value="NZ_BAMV01000001.1"/>
</dbReference>
<evidence type="ECO:0000256" key="10">
    <source>
        <dbReference type="ARBA" id="ARBA00023244"/>
    </source>
</evidence>
<evidence type="ECO:0000313" key="20">
    <source>
        <dbReference type="EMBL" id="GAN59019.1"/>
    </source>
</evidence>
<reference evidence="21 23" key="2">
    <citation type="submission" date="2019-07" db="EMBL/GenBank/DDBJ databases">
        <title>Whole genome shotgun sequence of Acetobacter cibinongensis NBRC 16605.</title>
        <authorList>
            <person name="Hosoyama A."/>
            <person name="Uohara A."/>
            <person name="Ohji S."/>
            <person name="Ichikawa N."/>
        </authorList>
    </citation>
    <scope>NUCLEOTIDE SEQUENCE [LARGE SCALE GENOMIC DNA]</scope>
    <source>
        <strain evidence="21 23">NBRC 16605</strain>
    </source>
</reference>
<keyword evidence="23" id="KW-1185">Reference proteome</keyword>
<dbReference type="GO" id="GO:0051266">
    <property type="term" value="F:sirohydrochlorin ferrochelatase activity"/>
    <property type="evidence" value="ECO:0007669"/>
    <property type="project" value="InterPro"/>
</dbReference>
<feature type="domain" description="Tetrapyrrole methylase" evidence="17">
    <location>
        <begin position="227"/>
        <end position="437"/>
    </location>
</feature>
<comment type="pathway">
    <text evidence="12">Porphyrin-containing compound metabolism; siroheme biosynthesis; precorrin-2 from uroporphyrinogen III: step 1/1.</text>
</comment>
<dbReference type="EMBL" id="BJVU01000005">
    <property type="protein sequence ID" value="GEL58883.1"/>
    <property type="molecule type" value="Genomic_DNA"/>
</dbReference>
<evidence type="ECO:0000256" key="3">
    <source>
        <dbReference type="ARBA" id="ARBA00022573"/>
    </source>
</evidence>
<evidence type="ECO:0000313" key="22">
    <source>
        <dbReference type="Proteomes" id="UP000032671"/>
    </source>
</evidence>
<dbReference type="InterPro" id="IPR014777">
    <property type="entry name" value="4pyrrole_Mease_sub1"/>
</dbReference>
<feature type="domain" description="Siroheme synthase central" evidence="19">
    <location>
        <begin position="130"/>
        <end position="156"/>
    </location>
</feature>
<dbReference type="SUPFAM" id="SSF75615">
    <property type="entry name" value="Siroheme synthase middle domains-like"/>
    <property type="match status" value="1"/>
</dbReference>
<dbReference type="SUPFAM" id="SSF51735">
    <property type="entry name" value="NAD(P)-binding Rossmann-fold domains"/>
    <property type="match status" value="1"/>
</dbReference>
<dbReference type="Gene3D" id="3.30.160.110">
    <property type="entry name" value="Siroheme synthase, domain 2"/>
    <property type="match status" value="1"/>
</dbReference>
<feature type="active site" description="Proton acceptor" evidence="15">
    <location>
        <position position="257"/>
    </location>
</feature>
<dbReference type="GO" id="GO:0009236">
    <property type="term" value="P:cobalamin biosynthetic process"/>
    <property type="evidence" value="ECO:0007669"/>
    <property type="project" value="UniProtKB-KW"/>
</dbReference>
<dbReference type="PIRSF" id="PIRSF036426">
    <property type="entry name" value="Sirohaem_synth"/>
    <property type="match status" value="1"/>
</dbReference>
<evidence type="ECO:0000256" key="6">
    <source>
        <dbReference type="ARBA" id="ARBA00022691"/>
    </source>
</evidence>
<keyword evidence="3" id="KW-0169">Cobalamin biosynthesis</keyword>
<dbReference type="NCBIfam" id="NF007922">
    <property type="entry name" value="PRK10637.1"/>
    <property type="match status" value="1"/>
</dbReference>
<dbReference type="FunFam" id="3.30.950.10:FF:000001">
    <property type="entry name" value="Siroheme synthase"/>
    <property type="match status" value="1"/>
</dbReference>
<evidence type="ECO:0000259" key="19">
    <source>
        <dbReference type="Pfam" id="PF14824"/>
    </source>
</evidence>
<keyword evidence="8" id="KW-0520">NAD</keyword>
<dbReference type="InterPro" id="IPR019478">
    <property type="entry name" value="Sirohaem_synthase_dimer_dom"/>
</dbReference>
<reference evidence="20 22" key="1">
    <citation type="submission" date="2012-11" db="EMBL/GenBank/DDBJ databases">
        <title>Whole genome sequence of Acetobacter cibinongensis 4H-1.</title>
        <authorList>
            <person name="Azuma Y."/>
            <person name="Higashiura N."/>
            <person name="Hirakawa H."/>
            <person name="Matsushita K."/>
        </authorList>
    </citation>
    <scope>NUCLEOTIDE SEQUENCE [LARGE SCALE GENOMIC DNA]</scope>
    <source>
        <strain evidence="20 22">4H-1</strain>
    </source>
</reference>
<comment type="caution">
    <text evidence="20">The sequence shown here is derived from an EMBL/GenBank/DDBJ whole genome shotgun (WGS) entry which is preliminary data.</text>
</comment>
<dbReference type="Pfam" id="PF10414">
    <property type="entry name" value="CysG_dimeriser"/>
    <property type="match status" value="1"/>
</dbReference>
<evidence type="ECO:0000256" key="14">
    <source>
        <dbReference type="ARBA" id="ARBA00060548"/>
    </source>
</evidence>
<keyword evidence="5 16" id="KW-0808">Transferase</keyword>
<dbReference type="UniPathway" id="UPA00262">
    <property type="reaction ID" value="UER00211"/>
</dbReference>
<dbReference type="PANTHER" id="PTHR45790">
    <property type="entry name" value="SIROHEME SYNTHASE-RELATED"/>
    <property type="match status" value="1"/>
</dbReference>
<dbReference type="Gene3D" id="3.30.950.10">
    <property type="entry name" value="Methyltransferase, Cobalt-precorrin-4 Transmethylase, Domain 2"/>
    <property type="match status" value="1"/>
</dbReference>
<comment type="similarity">
    <text evidence="2 16">Belongs to the precorrin methyltransferase family.</text>
</comment>
<keyword evidence="10" id="KW-0627">Porphyrin biosynthesis</keyword>
<dbReference type="Gene3D" id="3.40.1010.10">
    <property type="entry name" value="Cobalt-precorrin-4 Transmethylase, Domain 1"/>
    <property type="match status" value="1"/>
</dbReference>
<accession>A0A6N3SR25</accession>
<comment type="pathway">
    <text evidence="1">Porphyrin-containing compound metabolism; siroheme biosynthesis; sirohydrochlorin from precorrin-2: step 1/1.</text>
</comment>
<organism evidence="20 22">
    <name type="scientific">Acetobacter cibinongensis</name>
    <dbReference type="NCBI Taxonomy" id="146475"/>
    <lineage>
        <taxon>Bacteria</taxon>
        <taxon>Pseudomonadati</taxon>
        <taxon>Pseudomonadota</taxon>
        <taxon>Alphaproteobacteria</taxon>
        <taxon>Acetobacterales</taxon>
        <taxon>Acetobacteraceae</taxon>
        <taxon>Acetobacter</taxon>
    </lineage>
</organism>
<evidence type="ECO:0000256" key="8">
    <source>
        <dbReference type="ARBA" id="ARBA00023027"/>
    </source>
</evidence>
<evidence type="ECO:0000256" key="2">
    <source>
        <dbReference type="ARBA" id="ARBA00005879"/>
    </source>
</evidence>
<dbReference type="InterPro" id="IPR035996">
    <property type="entry name" value="4pyrrol_Methylase_sf"/>
</dbReference>
<dbReference type="STRING" id="1231339.Abci_001_035"/>
<dbReference type="GO" id="GO:0019354">
    <property type="term" value="P:siroheme biosynthetic process"/>
    <property type="evidence" value="ECO:0007669"/>
    <property type="project" value="UniProtKB-UniPathway"/>
</dbReference>
<keyword evidence="4 16" id="KW-0489">Methyltransferase</keyword>
<keyword evidence="9" id="KW-0456">Lyase</keyword>
<dbReference type="PROSITE" id="PS00840">
    <property type="entry name" value="SUMT_2"/>
    <property type="match status" value="1"/>
</dbReference>
<evidence type="ECO:0000256" key="5">
    <source>
        <dbReference type="ARBA" id="ARBA00022679"/>
    </source>
</evidence>
<dbReference type="PANTHER" id="PTHR45790:SF1">
    <property type="entry name" value="SIROHEME SYNTHASE"/>
    <property type="match status" value="1"/>
</dbReference>
<dbReference type="GO" id="GO:0051287">
    <property type="term" value="F:NAD binding"/>
    <property type="evidence" value="ECO:0007669"/>
    <property type="project" value="InterPro"/>
</dbReference>
<evidence type="ECO:0000256" key="13">
    <source>
        <dbReference type="ARBA" id="ARBA00047561"/>
    </source>
</evidence>
<dbReference type="GO" id="GO:0004851">
    <property type="term" value="F:uroporphyrin-III C-methyltransferase activity"/>
    <property type="evidence" value="ECO:0007669"/>
    <property type="project" value="InterPro"/>
</dbReference>
<dbReference type="SUPFAM" id="SSF53790">
    <property type="entry name" value="Tetrapyrrole methylase"/>
    <property type="match status" value="1"/>
</dbReference>
<evidence type="ECO:0000256" key="12">
    <source>
        <dbReference type="ARBA" id="ARBA00025705"/>
    </source>
</evidence>
<gene>
    <name evidence="21" type="primary">cysG</name>
    <name evidence="20" type="ORF">Abci_001_035</name>
    <name evidence="21" type="ORF">ACI01nite_14850</name>
</gene>
<evidence type="ECO:0000313" key="21">
    <source>
        <dbReference type="EMBL" id="GEL58883.1"/>
    </source>
</evidence>
<dbReference type="Gene3D" id="1.10.8.210">
    <property type="entry name" value="Sirohaem synthase, dimerisation domain"/>
    <property type="match status" value="1"/>
</dbReference>
<evidence type="ECO:0000256" key="15">
    <source>
        <dbReference type="PIRSR" id="PIRSR036426-1"/>
    </source>
</evidence>
<dbReference type="InterPro" id="IPR037115">
    <property type="entry name" value="Sirohaem_synt_dimer_dom_sf"/>
</dbReference>
<keyword evidence="11" id="KW-0511">Multifunctional enzyme</keyword>
<evidence type="ECO:0000259" key="17">
    <source>
        <dbReference type="Pfam" id="PF00590"/>
    </source>
</evidence>
<keyword evidence="7" id="KW-0560">Oxidoreductase</keyword>
<proteinExistence type="inferred from homology"/>
<dbReference type="Gene3D" id="3.40.50.720">
    <property type="entry name" value="NAD(P)-binding Rossmann-like Domain"/>
    <property type="match status" value="1"/>
</dbReference>
<evidence type="ECO:0000256" key="16">
    <source>
        <dbReference type="RuleBase" id="RU003960"/>
    </source>
</evidence>
<dbReference type="InterPro" id="IPR050161">
    <property type="entry name" value="Siro_Cobalamin_biosynth"/>
</dbReference>
<dbReference type="InterPro" id="IPR028281">
    <property type="entry name" value="Sirohaem_synthase_central"/>
</dbReference>
<comment type="catalytic activity">
    <reaction evidence="13">
        <text>precorrin-2 + NAD(+) = sirohydrochlorin + NADH + 2 H(+)</text>
        <dbReference type="Rhea" id="RHEA:15613"/>
        <dbReference type="ChEBI" id="CHEBI:15378"/>
        <dbReference type="ChEBI" id="CHEBI:57540"/>
        <dbReference type="ChEBI" id="CHEBI:57945"/>
        <dbReference type="ChEBI" id="CHEBI:58351"/>
        <dbReference type="ChEBI" id="CHEBI:58827"/>
        <dbReference type="EC" id="1.3.1.76"/>
    </reaction>
</comment>
<dbReference type="Pfam" id="PF00590">
    <property type="entry name" value="TP_methylase"/>
    <property type="match status" value="1"/>
</dbReference>
<dbReference type="InterPro" id="IPR006367">
    <property type="entry name" value="Sirohaem_synthase_N"/>
</dbReference>
<feature type="domain" description="Sirohaem synthase dimerisation" evidence="18">
    <location>
        <begin position="162"/>
        <end position="217"/>
    </location>
</feature>
<accession>A0A0D6MZA8</accession>
<dbReference type="InterPro" id="IPR014776">
    <property type="entry name" value="4pyrrole_Mease_sub2"/>
</dbReference>
<dbReference type="InterPro" id="IPR036291">
    <property type="entry name" value="NAD(P)-bd_dom_sf"/>
</dbReference>
<dbReference type="EMBL" id="BAMV01000001">
    <property type="protein sequence ID" value="GAN59019.1"/>
    <property type="molecule type" value="Genomic_DNA"/>
</dbReference>
<dbReference type="GO" id="GO:0043115">
    <property type="term" value="F:precorrin-2 dehydrogenase activity"/>
    <property type="evidence" value="ECO:0007669"/>
    <property type="project" value="UniProtKB-EC"/>
</dbReference>
<dbReference type="Proteomes" id="UP000321891">
    <property type="component" value="Unassembled WGS sequence"/>
</dbReference>
<keyword evidence="6" id="KW-0949">S-adenosyl-L-methionine</keyword>
<dbReference type="AlphaFoldDB" id="A0A0D6MZA8"/>
<dbReference type="GO" id="GO:0032259">
    <property type="term" value="P:methylation"/>
    <property type="evidence" value="ECO:0007669"/>
    <property type="project" value="UniProtKB-KW"/>
</dbReference>
<evidence type="ECO:0000256" key="7">
    <source>
        <dbReference type="ARBA" id="ARBA00023002"/>
    </source>
</evidence>
<dbReference type="InterPro" id="IPR000878">
    <property type="entry name" value="4pyrrol_Mease"/>
</dbReference>
<evidence type="ECO:0000256" key="1">
    <source>
        <dbReference type="ARBA" id="ARBA00005010"/>
    </source>
</evidence>
<dbReference type="Proteomes" id="UP000032671">
    <property type="component" value="Unassembled WGS sequence"/>
</dbReference>
<sequence>MQRSSSHTTWFPIVLRMDGARVLVIGGGNVAANKIQLLVPTGAKIEVLSQNLTPELQRLAEESAIEHVAIDVTPHDVKARLAGCRLVYVATNDAALNRDIASVCQAENVPVCAVDDPGISSFITPALSIRGAVQVAVSTGGAAPVLARRLRARIEEVLPAGLHRLVEFMQDKRLPLREKLPASSDRRQVWERFLDGRGQHLALKGDTQAAAEELDQLTQGHTPQGEVWLVGAGPGDPDLLTLAALRLMQDADTVLYDNLIGRDILNYVRRDAERVFVGKQRNRHTLPQEGINEELIRRAKAGERVLRLKGGDPFIFGRGGEEMEALVAAGVPFRIVPGISAANGCAAYAGIPLTHRDCAQSCLFITGHARADGTLELAWDRIALRGQTVVIYMGLSMLPDLCAQLHAHGLPADWPAALVERGTSPEQRVFTGTLASLPNLAQSNGVTSPALVIVGEVVQHRVVPAPPT</sequence>
<evidence type="ECO:0000256" key="11">
    <source>
        <dbReference type="ARBA" id="ARBA00023268"/>
    </source>
</evidence>
<feature type="active site" description="Proton donor" evidence="15">
    <location>
        <position position="279"/>
    </location>
</feature>
<comment type="pathway">
    <text evidence="14">Cofactor biosynthesis; adenosylcobalamin biosynthesis; precorrin-2 from uroporphyrinogen III: step 1/1.</text>
</comment>
<dbReference type="InterPro" id="IPR003043">
    <property type="entry name" value="Uropor_MeTrfase_CS"/>
</dbReference>
<evidence type="ECO:0000313" key="23">
    <source>
        <dbReference type="Proteomes" id="UP000321891"/>
    </source>
</evidence>